<accession>A0A2D4HPA4</accession>
<proteinExistence type="predicted"/>
<sequence>MRMRTPYSAQSSGWNLRCHFPRTPLTQMFGGVGMPPEMQRNCSGLFMCHIQYFQVAFLHGNQTWNECSAVCLPFIIAPSDFSAHCSKAPDFDDEFVDETFCGSG</sequence>
<reference evidence="1" key="2">
    <citation type="submission" date="2017-11" db="EMBL/GenBank/DDBJ databases">
        <title>Coralsnake Venomics: Analyses of Venom Gland Transcriptomes and Proteomes of Six Brazilian Taxa.</title>
        <authorList>
            <person name="Aird S.D."/>
            <person name="Jorge da Silva N."/>
            <person name="Qiu L."/>
            <person name="Villar-Briones A."/>
            <person name="Aparecida-Saddi V."/>
            <person name="Campos-Telles M.P."/>
            <person name="Grau M."/>
            <person name="Mikheyev A.S."/>
        </authorList>
    </citation>
    <scope>NUCLEOTIDE SEQUENCE</scope>
    <source>
        <tissue evidence="1">Venom_gland</tissue>
    </source>
</reference>
<protein>
    <submittedName>
        <fullName evidence="1">Uncharacterized protein</fullName>
    </submittedName>
</protein>
<evidence type="ECO:0000313" key="1">
    <source>
        <dbReference type="EMBL" id="LAA73783.1"/>
    </source>
</evidence>
<organism evidence="1">
    <name type="scientific">Micrurus lemniscatus lemniscatus</name>
    <dbReference type="NCBI Taxonomy" id="129467"/>
    <lineage>
        <taxon>Eukaryota</taxon>
        <taxon>Metazoa</taxon>
        <taxon>Chordata</taxon>
        <taxon>Craniata</taxon>
        <taxon>Vertebrata</taxon>
        <taxon>Euteleostomi</taxon>
        <taxon>Lepidosauria</taxon>
        <taxon>Squamata</taxon>
        <taxon>Bifurcata</taxon>
        <taxon>Unidentata</taxon>
        <taxon>Episquamata</taxon>
        <taxon>Toxicofera</taxon>
        <taxon>Serpentes</taxon>
        <taxon>Colubroidea</taxon>
        <taxon>Elapidae</taxon>
        <taxon>Elapinae</taxon>
        <taxon>Micrurus</taxon>
    </lineage>
</organism>
<name>A0A2D4HPA4_MICLE</name>
<dbReference type="EMBL" id="IACK01041616">
    <property type="protein sequence ID" value="LAA73783.1"/>
    <property type="molecule type" value="Transcribed_RNA"/>
</dbReference>
<dbReference type="AlphaFoldDB" id="A0A2D4HPA4"/>
<reference evidence="1" key="1">
    <citation type="submission" date="2017-07" db="EMBL/GenBank/DDBJ databases">
        <authorList>
            <person name="Mikheyev A."/>
            <person name="Grau M."/>
        </authorList>
    </citation>
    <scope>NUCLEOTIDE SEQUENCE</scope>
    <source>
        <tissue evidence="1">Venom_gland</tissue>
    </source>
</reference>